<dbReference type="SMR" id="A0A7D5GK78"/>
<dbReference type="EMBL" id="MT501398">
    <property type="protein sequence ID" value="QLG04473.1"/>
    <property type="molecule type" value="Genomic_DNA"/>
</dbReference>
<organism evidence="1">
    <name type="scientific">Enterococcus faecium</name>
    <name type="common">Streptococcus faecium</name>
    <dbReference type="NCBI Taxonomy" id="1352"/>
    <lineage>
        <taxon>Bacteria</taxon>
        <taxon>Bacillati</taxon>
        <taxon>Bacillota</taxon>
        <taxon>Bacilli</taxon>
        <taxon>Lactobacillales</taxon>
        <taxon>Enterococcaceae</taxon>
        <taxon>Enterococcus</taxon>
    </lineage>
</organism>
<protein>
    <submittedName>
        <fullName evidence="1">Uncharacterized protein</fullName>
    </submittedName>
</protein>
<sequence>MKFKFNPTGTIVKKLTQYEIAWFKNKHGYYPWEIPRC</sequence>
<name>A0A7D5GK78_ENTFC</name>
<proteinExistence type="predicted"/>
<geneLocation type="plasmid" evidence="1">
    <name>unnamed</name>
</geneLocation>
<keyword evidence="1" id="KW-0614">Plasmid</keyword>
<reference evidence="1" key="1">
    <citation type="submission" date="2020-05" db="EMBL/GenBank/DDBJ databases">
        <authorList>
            <person name="Shadrin A.M."/>
            <person name="Buzikov R.M."/>
            <person name="Piligrimova E.G."/>
        </authorList>
    </citation>
    <scope>NUCLEOTIDE SEQUENCE</scope>
    <source>
        <strain evidence="1">FS86</strain>
        <plasmid evidence="1">unnamed</plasmid>
    </source>
</reference>
<evidence type="ECO:0000313" key="1">
    <source>
        <dbReference type="EMBL" id="QLG04473.1"/>
    </source>
</evidence>
<accession>A0A7D5GK78</accession>
<dbReference type="NCBIfam" id="NF033385">
    <property type="entry name" value="enterocin_LsbB"/>
    <property type="match status" value="1"/>
</dbReference>
<dbReference type="AlphaFoldDB" id="A0A7D5GK78"/>
<dbReference type="RefSeq" id="WP_002339170.1">
    <property type="nucleotide sequence ID" value="NZ_CAKMBK010000036.1"/>
</dbReference>